<evidence type="ECO:0000313" key="5">
    <source>
        <dbReference type="Proteomes" id="UP001054945"/>
    </source>
</evidence>
<accession>A0AAV4PMZ4</accession>
<gene>
    <name evidence="4" type="ORF">CEXT_211821</name>
</gene>
<dbReference type="GO" id="GO:0062129">
    <property type="term" value="C:chitin-based extracellular matrix"/>
    <property type="evidence" value="ECO:0007669"/>
    <property type="project" value="TreeGrafter"/>
</dbReference>
<evidence type="ECO:0000313" key="4">
    <source>
        <dbReference type="EMBL" id="GIX97229.1"/>
    </source>
</evidence>
<evidence type="ECO:0000256" key="3">
    <source>
        <dbReference type="PROSITE-ProRule" id="PRU00497"/>
    </source>
</evidence>
<evidence type="ECO:0000256" key="1">
    <source>
        <dbReference type="ARBA" id="ARBA00002980"/>
    </source>
</evidence>
<dbReference type="PROSITE" id="PS51155">
    <property type="entry name" value="CHIT_BIND_RR_2"/>
    <property type="match status" value="1"/>
</dbReference>
<comment type="function">
    <text evidence="1">Component of the rigid cuticle of the spider.</text>
</comment>
<dbReference type="EMBL" id="BPLR01004754">
    <property type="protein sequence ID" value="GIX97229.1"/>
    <property type="molecule type" value="Genomic_DNA"/>
</dbReference>
<proteinExistence type="predicted"/>
<organism evidence="4 5">
    <name type="scientific">Caerostris extrusa</name>
    <name type="common">Bark spider</name>
    <name type="synonym">Caerostris bankana</name>
    <dbReference type="NCBI Taxonomy" id="172846"/>
    <lineage>
        <taxon>Eukaryota</taxon>
        <taxon>Metazoa</taxon>
        <taxon>Ecdysozoa</taxon>
        <taxon>Arthropoda</taxon>
        <taxon>Chelicerata</taxon>
        <taxon>Arachnida</taxon>
        <taxon>Araneae</taxon>
        <taxon>Araneomorphae</taxon>
        <taxon>Entelegynae</taxon>
        <taxon>Araneoidea</taxon>
        <taxon>Araneidae</taxon>
        <taxon>Caerostris</taxon>
    </lineage>
</organism>
<dbReference type="InterPro" id="IPR031311">
    <property type="entry name" value="CHIT_BIND_RR_consensus"/>
</dbReference>
<protein>
    <submittedName>
        <fullName evidence="4">Uncharacterized protein</fullName>
    </submittedName>
</protein>
<dbReference type="Proteomes" id="UP001054945">
    <property type="component" value="Unassembled WGS sequence"/>
</dbReference>
<sequence>MCVRFSDIRYFLDYIHCGLTHRPTKMIAKITLLCCVIVAVNANGLVHTGKKRQLKVTRPHFTILDPQGFGNYAFNYDIVDGKGASNGRYEVGDGYGNKKGAYTIHDIDGRARRVEYVADHHGFRAAIKTNEPGTAASAPAAAVIASPYAGPVAPVAVKHVAPVGYAAHVAAPVYAAAPAHVGYGAHAGAYGHGAYGHGPYGHGAYGHGAYGHGAYGHGAYGHGPYGHGAYGHGHGHGLHY</sequence>
<dbReference type="Pfam" id="PF00379">
    <property type="entry name" value="Chitin_bind_4"/>
    <property type="match status" value="1"/>
</dbReference>
<dbReference type="PROSITE" id="PS00233">
    <property type="entry name" value="CHIT_BIND_RR_1"/>
    <property type="match status" value="1"/>
</dbReference>
<keyword evidence="2 3" id="KW-0193">Cuticle</keyword>
<name>A0AAV4PMZ4_CAEEX</name>
<dbReference type="InterPro" id="IPR050468">
    <property type="entry name" value="Cuticle_Struct_Prot"/>
</dbReference>
<evidence type="ECO:0000256" key="2">
    <source>
        <dbReference type="ARBA" id="ARBA00022460"/>
    </source>
</evidence>
<dbReference type="PANTHER" id="PTHR10380">
    <property type="entry name" value="CUTICLE PROTEIN"/>
    <property type="match status" value="1"/>
</dbReference>
<dbReference type="InterPro" id="IPR000618">
    <property type="entry name" value="Insect_cuticle"/>
</dbReference>
<reference evidence="4 5" key="1">
    <citation type="submission" date="2021-06" db="EMBL/GenBank/DDBJ databases">
        <title>Caerostris extrusa draft genome.</title>
        <authorList>
            <person name="Kono N."/>
            <person name="Arakawa K."/>
        </authorList>
    </citation>
    <scope>NUCLEOTIDE SEQUENCE [LARGE SCALE GENOMIC DNA]</scope>
</reference>
<dbReference type="GO" id="GO:0008010">
    <property type="term" value="F:structural constituent of chitin-based larval cuticle"/>
    <property type="evidence" value="ECO:0007669"/>
    <property type="project" value="TreeGrafter"/>
</dbReference>
<dbReference type="PANTHER" id="PTHR10380:SF173">
    <property type="entry name" value="CUTICULAR PROTEIN 47EF, ISOFORM C-RELATED"/>
    <property type="match status" value="1"/>
</dbReference>
<dbReference type="PRINTS" id="PR00947">
    <property type="entry name" value="CUTICLE"/>
</dbReference>
<keyword evidence="5" id="KW-1185">Reference proteome</keyword>
<comment type="caution">
    <text evidence="4">The sequence shown here is derived from an EMBL/GenBank/DDBJ whole genome shotgun (WGS) entry which is preliminary data.</text>
</comment>
<dbReference type="AlphaFoldDB" id="A0AAV4PMZ4"/>